<evidence type="ECO:0000256" key="2">
    <source>
        <dbReference type="ARBA" id="ARBA00022604"/>
    </source>
</evidence>
<keyword evidence="5" id="KW-1185">Reference proteome</keyword>
<dbReference type="Pfam" id="PF05266">
    <property type="entry name" value="DUF724"/>
    <property type="match status" value="1"/>
</dbReference>
<evidence type="ECO:0000313" key="4">
    <source>
        <dbReference type="EMBL" id="KAG6399904.1"/>
    </source>
</evidence>
<dbReference type="EMBL" id="PNBA02000015">
    <property type="protein sequence ID" value="KAG6399904.1"/>
    <property type="molecule type" value="Genomic_DNA"/>
</dbReference>
<organism evidence="4">
    <name type="scientific">Salvia splendens</name>
    <name type="common">Scarlet sage</name>
    <dbReference type="NCBI Taxonomy" id="180675"/>
    <lineage>
        <taxon>Eukaryota</taxon>
        <taxon>Viridiplantae</taxon>
        <taxon>Streptophyta</taxon>
        <taxon>Embryophyta</taxon>
        <taxon>Tracheophyta</taxon>
        <taxon>Spermatophyta</taxon>
        <taxon>Magnoliopsida</taxon>
        <taxon>eudicotyledons</taxon>
        <taxon>Gunneridae</taxon>
        <taxon>Pentapetalae</taxon>
        <taxon>asterids</taxon>
        <taxon>lamiids</taxon>
        <taxon>Lamiales</taxon>
        <taxon>Lamiaceae</taxon>
        <taxon>Nepetoideae</taxon>
        <taxon>Mentheae</taxon>
        <taxon>Salviinae</taxon>
        <taxon>Salvia</taxon>
        <taxon>Salvia subgen. Calosphace</taxon>
        <taxon>core Calosphace</taxon>
    </lineage>
</organism>
<keyword evidence="3" id="KW-0175">Coiled coil</keyword>
<keyword evidence="1" id="KW-0813">Transport</keyword>
<name>A0A8X8WSE4_SALSN</name>
<evidence type="ECO:0000313" key="5">
    <source>
        <dbReference type="Proteomes" id="UP000298416"/>
    </source>
</evidence>
<evidence type="ECO:0000256" key="3">
    <source>
        <dbReference type="SAM" id="Coils"/>
    </source>
</evidence>
<reference evidence="4" key="2">
    <citation type="submission" date="2020-08" db="EMBL/GenBank/DDBJ databases">
        <title>Plant Genome Project.</title>
        <authorList>
            <person name="Zhang R.-G."/>
        </authorList>
    </citation>
    <scope>NUCLEOTIDE SEQUENCE</scope>
    <source>
        <strain evidence="4">Huo1</strain>
        <tissue evidence="4">Leaf</tissue>
    </source>
</reference>
<accession>A0A8X8WSE4</accession>
<proteinExistence type="predicted"/>
<dbReference type="Proteomes" id="UP000298416">
    <property type="component" value="Unassembled WGS sequence"/>
</dbReference>
<dbReference type="InterPro" id="IPR007930">
    <property type="entry name" value="DUF724"/>
</dbReference>
<keyword evidence="2" id="KW-0341">Growth regulation</keyword>
<evidence type="ECO:0000256" key="1">
    <source>
        <dbReference type="ARBA" id="ARBA00022448"/>
    </source>
</evidence>
<protein>
    <submittedName>
        <fullName evidence="4">Uncharacterized protein</fullName>
    </submittedName>
</protein>
<gene>
    <name evidence="4" type="ORF">SASPL_141389</name>
</gene>
<dbReference type="AlphaFoldDB" id="A0A8X8WSE4"/>
<feature type="coiled-coil region" evidence="3">
    <location>
        <begin position="80"/>
        <end position="114"/>
    </location>
</feature>
<comment type="caution">
    <text evidence="4">The sequence shown here is derived from an EMBL/GenBank/DDBJ whole genome shotgun (WGS) entry which is preliminary data.</text>
</comment>
<reference evidence="4" key="1">
    <citation type="submission" date="2018-01" db="EMBL/GenBank/DDBJ databases">
        <authorList>
            <person name="Mao J.F."/>
        </authorList>
    </citation>
    <scope>NUCLEOTIDE SEQUENCE</scope>
    <source>
        <strain evidence="4">Huo1</strain>
        <tissue evidence="4">Leaf</tissue>
    </source>
</reference>
<sequence>MESMEELLHQRPHFEPLLAVKENQREGLAIGCMVTFMDVVEAIRSLKFSDPKSVADELQETLLDLERYGFQVGAVRERANEQLGRQHEQLKLSEVEMEKEVEEIGRLQAKLEEN</sequence>